<reference evidence="1 2" key="1">
    <citation type="submission" date="2015-11" db="EMBL/GenBank/DDBJ databases">
        <title>A Two-component Flavoprotein Monooxygenase System MeaXY Responsible for para-Hydroxylation of 2-Methyl-6-ethylaniline and 2,6-Diethylaniline in Sphingobium baderi DE-13.</title>
        <authorList>
            <person name="Cheng M."/>
            <person name="Meng Q."/>
            <person name="Yang Y."/>
            <person name="Chu C."/>
            <person name="Yan X."/>
            <person name="He J."/>
            <person name="Li S."/>
        </authorList>
    </citation>
    <scope>NUCLEOTIDE SEQUENCE [LARGE SCALE GENOMIC DNA]</scope>
    <source>
        <strain evidence="1 2">DE-13</strain>
    </source>
</reference>
<organism evidence="1 2">
    <name type="scientific">Sphingobium baderi</name>
    <dbReference type="NCBI Taxonomy" id="1332080"/>
    <lineage>
        <taxon>Bacteria</taxon>
        <taxon>Pseudomonadati</taxon>
        <taxon>Pseudomonadota</taxon>
        <taxon>Alphaproteobacteria</taxon>
        <taxon>Sphingomonadales</taxon>
        <taxon>Sphingomonadaceae</taxon>
        <taxon>Sphingobium</taxon>
    </lineage>
</organism>
<dbReference type="Proteomes" id="UP000056968">
    <property type="component" value="Chromosome"/>
</dbReference>
<name>A0A0S3EXJ8_9SPHN</name>
<evidence type="ECO:0000313" key="2">
    <source>
        <dbReference type="Proteomes" id="UP000056968"/>
    </source>
</evidence>
<dbReference type="RefSeq" id="WP_062063560.1">
    <property type="nucleotide sequence ID" value="NZ_CP013264.1"/>
</dbReference>
<dbReference type="EMBL" id="CP013264">
    <property type="protein sequence ID" value="ALR20138.1"/>
    <property type="molecule type" value="Genomic_DNA"/>
</dbReference>
<dbReference type="AlphaFoldDB" id="A0A0S3EXJ8"/>
<evidence type="ECO:0000313" key="1">
    <source>
        <dbReference type="EMBL" id="ALR20138.1"/>
    </source>
</evidence>
<accession>A0A0S3EXJ8</accession>
<sequence length="103" mass="11533">MRPNAKGPNMEPGQQNRLPLIVRQAGYPDIMVETLAEASRHYCERRDQTGLGASAFPEAELIREGIVVGRISYNGRIWNPIPWRPGDRPIYDNATCRGGEPES</sequence>
<gene>
    <name evidence="1" type="ORF">ATN00_07300</name>
</gene>
<dbReference type="KEGG" id="sbd:ATN00_07300"/>
<keyword evidence="2" id="KW-1185">Reference proteome</keyword>
<proteinExistence type="predicted"/>
<protein>
    <submittedName>
        <fullName evidence="1">Uncharacterized protein</fullName>
    </submittedName>
</protein>
<dbReference type="STRING" id="1332080.ATN00_07300"/>